<gene>
    <name evidence="7" type="ORF">PPEP_a1748</name>
</gene>
<feature type="transmembrane region" description="Helical" evidence="6">
    <location>
        <begin position="232"/>
        <end position="255"/>
    </location>
</feature>
<feature type="transmembrane region" description="Helical" evidence="6">
    <location>
        <begin position="373"/>
        <end position="390"/>
    </location>
</feature>
<comment type="caution">
    <text evidence="7">The sequence shown here is derived from an EMBL/GenBank/DDBJ whole genome shotgun (WGS) entry which is preliminary data.</text>
</comment>
<comment type="subcellular location">
    <subcellularLocation>
        <location evidence="1">Cell membrane</location>
        <topology evidence="1">Multi-pass membrane protein</topology>
    </subcellularLocation>
</comment>
<feature type="transmembrane region" description="Helical" evidence="6">
    <location>
        <begin position="132"/>
        <end position="153"/>
    </location>
</feature>
<dbReference type="Proteomes" id="UP000660708">
    <property type="component" value="Unassembled WGS sequence"/>
</dbReference>
<feature type="transmembrane region" description="Helical" evidence="6">
    <location>
        <begin position="396"/>
        <end position="417"/>
    </location>
</feature>
<evidence type="ECO:0000256" key="2">
    <source>
        <dbReference type="ARBA" id="ARBA00022475"/>
    </source>
</evidence>
<keyword evidence="5 6" id="KW-0472">Membrane</keyword>
<reference evidence="7 8" key="1">
    <citation type="submission" date="2015-06" db="EMBL/GenBank/DDBJ databases">
        <title>Genome sequence of Pseudoalteromonas peptidolytica.</title>
        <authorList>
            <person name="Xie B.-B."/>
            <person name="Rong J.-C."/>
            <person name="Qin Q.-L."/>
            <person name="Zhang Y.-Z."/>
        </authorList>
    </citation>
    <scope>NUCLEOTIDE SEQUENCE [LARGE SCALE GENOMIC DNA]</scope>
    <source>
        <strain evidence="7 8">F12-50-A1</strain>
    </source>
</reference>
<dbReference type="Pfam" id="PF01943">
    <property type="entry name" value="Polysacc_synt"/>
    <property type="match status" value="1"/>
</dbReference>
<keyword evidence="4 6" id="KW-1133">Transmembrane helix</keyword>
<evidence type="ECO:0000256" key="1">
    <source>
        <dbReference type="ARBA" id="ARBA00004651"/>
    </source>
</evidence>
<evidence type="ECO:0000256" key="4">
    <source>
        <dbReference type="ARBA" id="ARBA00022989"/>
    </source>
</evidence>
<dbReference type="InterPro" id="IPR002797">
    <property type="entry name" value="Polysacc_synth"/>
</dbReference>
<evidence type="ECO:0000256" key="3">
    <source>
        <dbReference type="ARBA" id="ARBA00022692"/>
    </source>
</evidence>
<feature type="transmembrane region" description="Helical" evidence="6">
    <location>
        <begin position="53"/>
        <end position="72"/>
    </location>
</feature>
<accession>A0A8I0MXT2</accession>
<feature type="transmembrane region" description="Helical" evidence="6">
    <location>
        <begin position="189"/>
        <end position="208"/>
    </location>
</feature>
<keyword evidence="8" id="KW-1185">Reference proteome</keyword>
<feature type="transmembrane region" description="Helical" evidence="6">
    <location>
        <begin position="308"/>
        <end position="328"/>
    </location>
</feature>
<dbReference type="InterPro" id="IPR050833">
    <property type="entry name" value="Poly_Biosynth_Transport"/>
</dbReference>
<dbReference type="PANTHER" id="PTHR30250">
    <property type="entry name" value="PST FAMILY PREDICTED COLANIC ACID TRANSPORTER"/>
    <property type="match status" value="1"/>
</dbReference>
<dbReference type="RefSeq" id="WP_147390200.1">
    <property type="nucleotide sequence ID" value="NZ_AQHF01000026.1"/>
</dbReference>
<evidence type="ECO:0000256" key="5">
    <source>
        <dbReference type="ARBA" id="ARBA00023136"/>
    </source>
</evidence>
<organism evidence="7 8">
    <name type="scientific">Pseudoalteromonas peptidolytica F12-50-A1</name>
    <dbReference type="NCBI Taxonomy" id="1315280"/>
    <lineage>
        <taxon>Bacteria</taxon>
        <taxon>Pseudomonadati</taxon>
        <taxon>Pseudomonadota</taxon>
        <taxon>Gammaproteobacteria</taxon>
        <taxon>Alteromonadales</taxon>
        <taxon>Pseudoalteromonadaceae</taxon>
        <taxon>Pseudoalteromonas</taxon>
    </lineage>
</organism>
<evidence type="ECO:0000313" key="7">
    <source>
        <dbReference type="EMBL" id="MBE0347322.1"/>
    </source>
</evidence>
<evidence type="ECO:0000313" key="8">
    <source>
        <dbReference type="Proteomes" id="UP000660708"/>
    </source>
</evidence>
<feature type="transmembrane region" description="Helical" evidence="6">
    <location>
        <begin position="165"/>
        <end position="183"/>
    </location>
</feature>
<keyword evidence="3 6" id="KW-0812">Transmembrane</keyword>
<dbReference type="PANTHER" id="PTHR30250:SF11">
    <property type="entry name" value="O-ANTIGEN TRANSPORTER-RELATED"/>
    <property type="match status" value="1"/>
</dbReference>
<feature type="transmembrane region" description="Helical" evidence="6">
    <location>
        <begin position="340"/>
        <end position="361"/>
    </location>
</feature>
<dbReference type="GO" id="GO:0005886">
    <property type="term" value="C:plasma membrane"/>
    <property type="evidence" value="ECO:0007669"/>
    <property type="project" value="UniProtKB-SubCell"/>
</dbReference>
<feature type="transmembrane region" description="Helical" evidence="6">
    <location>
        <begin position="21"/>
        <end position="41"/>
    </location>
</feature>
<evidence type="ECO:0008006" key="9">
    <source>
        <dbReference type="Google" id="ProtNLM"/>
    </source>
</evidence>
<proteinExistence type="predicted"/>
<evidence type="ECO:0000256" key="6">
    <source>
        <dbReference type="SAM" id="Phobius"/>
    </source>
</evidence>
<dbReference type="AlphaFoldDB" id="A0A8I0MXT2"/>
<keyword evidence="2" id="KW-1003">Cell membrane</keyword>
<feature type="transmembrane region" description="Helical" evidence="6">
    <location>
        <begin position="267"/>
        <end position="287"/>
    </location>
</feature>
<sequence length="432" mass="47185">MLYKVKAVLRDAEHRHTAINACIALAIRVLGAGMAFLFNLIIARQLGAEQSGYFFLSLALAMLLSAVARFGFDNTVLRFTSANAEYGDTVKAILNFALKYSIPMASLFAILVFISASWLAESVFYKPGLAASLQFIAPAITGLSIVFLVAMSLQARHKLVASIPCQNIAHFMLCGLAVIVFTIESASTAALYLSLSLGVTSSFFYWLSTKNLNNDGEKPNSQMLWYSARPNWVIVIMSQAVQWSAPIIIGVFLVAEQVAFFSVAQRIALLTSFVLMAVNLVVAPKFSAFNTKGDLEGIRKTALFSVRLLVVSAFPIVLVMLLFPEFLMGLFGEEFKQGAAILQILVLGQAVNVVTGSVGFLLQMTGHERDMRLVTLISGFGVLISVPIFTKLYGAIGAAIATSFFISLQNLLAVYFVKKRLGFNTLKFWQKM</sequence>
<feature type="transmembrane region" description="Helical" evidence="6">
    <location>
        <begin position="100"/>
        <end position="120"/>
    </location>
</feature>
<protein>
    <recommendedName>
        <fullName evidence="9">Polysaccharide biosynthesis protein C-terminal domain-containing protein</fullName>
    </recommendedName>
</protein>
<name>A0A8I0MXT2_9GAMM</name>
<dbReference type="EMBL" id="AQHF01000026">
    <property type="protein sequence ID" value="MBE0347322.1"/>
    <property type="molecule type" value="Genomic_DNA"/>
</dbReference>